<feature type="region of interest" description="Disordered" evidence="1">
    <location>
        <begin position="332"/>
        <end position="387"/>
    </location>
</feature>
<feature type="compositionally biased region" description="Polar residues" evidence="1">
    <location>
        <begin position="168"/>
        <end position="188"/>
    </location>
</feature>
<feature type="compositionally biased region" description="Low complexity" evidence="1">
    <location>
        <begin position="368"/>
        <end position="380"/>
    </location>
</feature>
<keyword evidence="3" id="KW-1185">Reference proteome</keyword>
<accession>F4R6Q0</accession>
<dbReference type="GeneID" id="18921453"/>
<dbReference type="EMBL" id="GL883091">
    <property type="protein sequence ID" value="EGG11916.1"/>
    <property type="molecule type" value="Genomic_DNA"/>
</dbReference>
<gene>
    <name evidence="2" type="ORF">MELLADRAFT_101707</name>
</gene>
<dbReference type="RefSeq" id="XP_007404291.1">
    <property type="nucleotide sequence ID" value="XM_007404229.1"/>
</dbReference>
<feature type="region of interest" description="Disordered" evidence="1">
    <location>
        <begin position="165"/>
        <end position="197"/>
    </location>
</feature>
<name>F4R6Q0_MELLP</name>
<dbReference type="KEGG" id="mlr:MELLADRAFT_101707"/>
<feature type="region of interest" description="Disordered" evidence="1">
    <location>
        <begin position="270"/>
        <end position="310"/>
    </location>
</feature>
<dbReference type="InParanoid" id="F4R6Q0"/>
<evidence type="ECO:0000313" key="2">
    <source>
        <dbReference type="EMBL" id="EGG11916.1"/>
    </source>
</evidence>
<feature type="compositionally biased region" description="Polar residues" evidence="1">
    <location>
        <begin position="340"/>
        <end position="350"/>
    </location>
</feature>
<organism evidence="3">
    <name type="scientific">Melampsora larici-populina (strain 98AG31 / pathotype 3-4-7)</name>
    <name type="common">Poplar leaf rust fungus</name>
    <dbReference type="NCBI Taxonomy" id="747676"/>
    <lineage>
        <taxon>Eukaryota</taxon>
        <taxon>Fungi</taxon>
        <taxon>Dikarya</taxon>
        <taxon>Basidiomycota</taxon>
        <taxon>Pucciniomycotina</taxon>
        <taxon>Pucciniomycetes</taxon>
        <taxon>Pucciniales</taxon>
        <taxon>Melampsoraceae</taxon>
        <taxon>Melampsora</taxon>
    </lineage>
</organism>
<dbReference type="HOGENOM" id="CLU_028546_0_0_1"/>
<proteinExistence type="predicted"/>
<evidence type="ECO:0000313" key="3">
    <source>
        <dbReference type="Proteomes" id="UP000001072"/>
    </source>
</evidence>
<protein>
    <submittedName>
        <fullName evidence="2">Uncharacterized protein</fullName>
    </submittedName>
</protein>
<reference evidence="3" key="1">
    <citation type="journal article" date="2011" name="Proc. Natl. Acad. Sci. U.S.A.">
        <title>Obligate biotrophy features unraveled by the genomic analysis of rust fungi.</title>
        <authorList>
            <person name="Duplessis S."/>
            <person name="Cuomo C.A."/>
            <person name="Lin Y.-C."/>
            <person name="Aerts A."/>
            <person name="Tisserant E."/>
            <person name="Veneault-Fourrey C."/>
            <person name="Joly D.L."/>
            <person name="Hacquard S."/>
            <person name="Amselem J."/>
            <person name="Cantarel B.L."/>
            <person name="Chiu R."/>
            <person name="Coutinho P.M."/>
            <person name="Feau N."/>
            <person name="Field M."/>
            <person name="Frey P."/>
            <person name="Gelhaye E."/>
            <person name="Goldberg J."/>
            <person name="Grabherr M.G."/>
            <person name="Kodira C.D."/>
            <person name="Kohler A."/>
            <person name="Kuees U."/>
            <person name="Lindquist E.A."/>
            <person name="Lucas S.M."/>
            <person name="Mago R."/>
            <person name="Mauceli E."/>
            <person name="Morin E."/>
            <person name="Murat C."/>
            <person name="Pangilinan J.L."/>
            <person name="Park R."/>
            <person name="Pearson M."/>
            <person name="Quesneville H."/>
            <person name="Rouhier N."/>
            <person name="Sakthikumar S."/>
            <person name="Salamov A.A."/>
            <person name="Schmutz J."/>
            <person name="Selles B."/>
            <person name="Shapiro H."/>
            <person name="Tanguay P."/>
            <person name="Tuskan G.A."/>
            <person name="Henrissat B."/>
            <person name="Van de Peer Y."/>
            <person name="Rouze P."/>
            <person name="Ellis J.G."/>
            <person name="Dodds P.N."/>
            <person name="Schein J.E."/>
            <person name="Zhong S."/>
            <person name="Hamelin R.C."/>
            <person name="Grigoriev I.V."/>
            <person name="Szabo L.J."/>
            <person name="Martin F."/>
        </authorList>
    </citation>
    <scope>NUCLEOTIDE SEQUENCE [LARGE SCALE GENOMIC DNA]</scope>
    <source>
        <strain evidence="3">98AG31 / pathotype 3-4-7</strain>
    </source>
</reference>
<feature type="compositionally biased region" description="Low complexity" evidence="1">
    <location>
        <begin position="351"/>
        <end position="361"/>
    </location>
</feature>
<dbReference type="VEuPathDB" id="FungiDB:MELLADRAFT_101707"/>
<sequence length="506" mass="57005">MSYLSLGLNLPARFEIDPWFVMKRAIAHHNAIVKCESPDNSQQVAYESFLINLRASPKLITWNSTSTLQPEVSEKKLIKSSACILLPAKRKCPVRRQRLPKILISDRDSNLNMAPATKVDPKPSLLNPTASFIPLTEDQSQNYHIFNELLAEHEISNVSRLAPELPSITPNPSRGTKRSVSNSQLFTASSPTSKKSKPTLHWTEILDDLMTASDWEEAEEEAQKEADQNKKTVDATSLKQTVSFIPLTEDQSENFHIFNELLAEYNVSTHPNHSLSTSKTTSINTNLSQRTKRSHSHSQHVTTRAPISKKSKPTLHWTEILDNLMTVSDWEEAEEELKQESNQMKSITLKSSSSECTTATSSPPPRNPNSSSISTPSKSTLQSFKDSQRQLHWSEVLDSLMTDKDREEADESFTISVKSDLKKPITCPETPLESFVPSSYSSAENTHALPTPIEELKDPFELISNDYQNSYYQSDMSFDLVKSSLKESDYLSMEFSSFNFENSFCS</sequence>
<feature type="compositionally biased region" description="Polar residues" evidence="1">
    <location>
        <begin position="270"/>
        <end position="289"/>
    </location>
</feature>
<evidence type="ECO:0000256" key="1">
    <source>
        <dbReference type="SAM" id="MobiDB-lite"/>
    </source>
</evidence>
<dbReference type="AlphaFoldDB" id="F4R6Q0"/>
<dbReference type="Proteomes" id="UP000001072">
    <property type="component" value="Unassembled WGS sequence"/>
</dbReference>